<proteinExistence type="predicted"/>
<dbReference type="SUPFAM" id="SSF69118">
    <property type="entry name" value="AhpD-like"/>
    <property type="match status" value="1"/>
</dbReference>
<dbReference type="RefSeq" id="WP_116572755.1">
    <property type="nucleotide sequence ID" value="NZ_QDGZ01000005.1"/>
</dbReference>
<organism evidence="2 3">
    <name type="scientific">Nocardioides gansuensis</name>
    <dbReference type="NCBI Taxonomy" id="2138300"/>
    <lineage>
        <taxon>Bacteria</taxon>
        <taxon>Bacillati</taxon>
        <taxon>Actinomycetota</taxon>
        <taxon>Actinomycetes</taxon>
        <taxon>Propionibacteriales</taxon>
        <taxon>Nocardioidaceae</taxon>
        <taxon>Nocardioides</taxon>
    </lineage>
</organism>
<dbReference type="PANTHER" id="PTHR34846">
    <property type="entry name" value="4-CARBOXYMUCONOLACTONE DECARBOXYLASE FAMILY PROTEIN (AFU_ORTHOLOGUE AFUA_6G11590)"/>
    <property type="match status" value="1"/>
</dbReference>
<gene>
    <name evidence="2" type="ORF">DDE18_13405</name>
</gene>
<dbReference type="Gene3D" id="1.20.1290.10">
    <property type="entry name" value="AhpD-like"/>
    <property type="match status" value="1"/>
</dbReference>
<dbReference type="EMBL" id="QDGZ01000005">
    <property type="protein sequence ID" value="PVG82451.1"/>
    <property type="molecule type" value="Genomic_DNA"/>
</dbReference>
<accession>A0A2T8F9N9</accession>
<dbReference type="InterPro" id="IPR029032">
    <property type="entry name" value="AhpD-like"/>
</dbReference>
<protein>
    <submittedName>
        <fullName evidence="2">Carboxymuconolactone decarboxylase family protein</fullName>
    </submittedName>
</protein>
<comment type="caution">
    <text evidence="2">The sequence shown here is derived from an EMBL/GenBank/DDBJ whole genome shotgun (WGS) entry which is preliminary data.</text>
</comment>
<evidence type="ECO:0000259" key="1">
    <source>
        <dbReference type="Pfam" id="PF02627"/>
    </source>
</evidence>
<dbReference type="PANTHER" id="PTHR34846:SF10">
    <property type="entry name" value="CYTOPLASMIC PROTEIN"/>
    <property type="match status" value="1"/>
</dbReference>
<name>A0A2T8F9N9_9ACTN</name>
<dbReference type="OrthoDB" id="657225at2"/>
<dbReference type="Proteomes" id="UP000246018">
    <property type="component" value="Unassembled WGS sequence"/>
</dbReference>
<feature type="domain" description="Carboxymuconolactone decarboxylase-like" evidence="1">
    <location>
        <begin position="42"/>
        <end position="125"/>
    </location>
</feature>
<evidence type="ECO:0000313" key="3">
    <source>
        <dbReference type="Proteomes" id="UP000246018"/>
    </source>
</evidence>
<evidence type="ECO:0000313" key="2">
    <source>
        <dbReference type="EMBL" id="PVG82451.1"/>
    </source>
</evidence>
<keyword evidence="3" id="KW-1185">Reference proteome</keyword>
<sequence>MTSTTRIPAAEVTGLYGAIVKRLARKMLGDLPEPVGVYWHNPKVLKFYFGLGQKSRKWDECPEDLKSFAHMAVASLVGCTWCLDFGYFMAHNEGLDEAKAREVPRWRESDAFTPLERDVMEYAEAMTHTPPTVTDELSDRLLQQLGAAALVELSAFIGLANVYTRTNTAFGIEAQGFAAACGLKPLAEPSAAGRGVPSRA</sequence>
<dbReference type="GO" id="GO:0051920">
    <property type="term" value="F:peroxiredoxin activity"/>
    <property type="evidence" value="ECO:0007669"/>
    <property type="project" value="InterPro"/>
</dbReference>
<dbReference type="Pfam" id="PF02627">
    <property type="entry name" value="CMD"/>
    <property type="match status" value="1"/>
</dbReference>
<reference evidence="2 3" key="1">
    <citation type="submission" date="2018-04" db="EMBL/GenBank/DDBJ databases">
        <title>Genome of Nocardioides gansuensis WSJ-1.</title>
        <authorList>
            <person name="Wu S."/>
            <person name="Wang G."/>
        </authorList>
    </citation>
    <scope>NUCLEOTIDE SEQUENCE [LARGE SCALE GENOMIC DNA]</scope>
    <source>
        <strain evidence="2 3">WSJ-1</strain>
    </source>
</reference>
<dbReference type="AlphaFoldDB" id="A0A2T8F9N9"/>
<dbReference type="InterPro" id="IPR003779">
    <property type="entry name" value="CMD-like"/>
</dbReference>